<dbReference type="STRING" id="145458.APU90_07845"/>
<dbReference type="RefSeq" id="WP_042734290.1">
    <property type="nucleotide sequence ID" value="NZ_CP010848.1"/>
</dbReference>
<evidence type="ECO:0000313" key="2">
    <source>
        <dbReference type="Proteomes" id="UP000052979"/>
    </source>
</evidence>
<keyword evidence="2" id="KW-1185">Reference proteome</keyword>
<accession>A0A0C5BIG5</accession>
<protein>
    <submittedName>
        <fullName evidence="1">Uncharacterized protein</fullName>
    </submittedName>
</protein>
<name>A0A0C5BIG5_9MICO</name>
<organism evidence="1 2">
    <name type="scientific">Rathayibacter toxicus</name>
    <dbReference type="NCBI Taxonomy" id="145458"/>
    <lineage>
        <taxon>Bacteria</taxon>
        <taxon>Bacillati</taxon>
        <taxon>Actinomycetota</taxon>
        <taxon>Actinomycetes</taxon>
        <taxon>Micrococcales</taxon>
        <taxon>Microbacteriaceae</taxon>
        <taxon>Rathayibacter</taxon>
    </lineage>
</organism>
<dbReference type="KEGG" id="rtx:TI83_09230"/>
<dbReference type="PATRIC" id="fig|145458.7.peg.2100"/>
<dbReference type="KEGG" id="rtc:APU90_07845"/>
<sequence length="302" mass="33424">MSRDLRFISDPNEPDPVMRVIRDASAVFSLNGHVPDVDEIRDELKKAGISSPTDAELRRVSDAISLINESPVISDDSRLSVRDKSLVLVSPAELIKGWVDGTLSRDDLVLALAGWDHLAMIAEAVAVDERADSFPPGSWVEVTDAFETGTLDANLYKEVQSERDSQWALSDAVVAEDARRRHMADELTRWAEEMPEFGPDTVVLRGEESRPALLERLDKVRTQAQQSSKGLSSGLSDEDETLYWRLAEAAERGELHPPMGPLRKAEPGKGVVCSSRVEFPRKCSTGCTRRPANGADYIRMVR</sequence>
<evidence type="ECO:0000313" key="1">
    <source>
        <dbReference type="EMBL" id="KKM45029.1"/>
    </source>
</evidence>
<dbReference type="Proteomes" id="UP000052979">
    <property type="component" value="Unassembled WGS sequence"/>
</dbReference>
<comment type="caution">
    <text evidence="1">The sequence shown here is derived from an EMBL/GenBank/DDBJ whole genome shotgun (WGS) entry which is preliminary data.</text>
</comment>
<dbReference type="EMBL" id="LBFI01000049">
    <property type="protein sequence ID" value="KKM45029.1"/>
    <property type="molecule type" value="Genomic_DNA"/>
</dbReference>
<dbReference type="AlphaFoldDB" id="A0A0C5BIG5"/>
<dbReference type="GeneID" id="93666506"/>
<reference evidence="1 2" key="1">
    <citation type="submission" date="2015-04" db="EMBL/GenBank/DDBJ databases">
        <title>Draft genome sequence of Rathayibacter toxicus strain FH-142 (AKA 70134 or CS 32), a Western Australian isolate.</title>
        <authorList>
            <consortium name="Consortium for Microbial Forensics and Genomics (microFORGE)"/>
            <person name="Knight B.M."/>
            <person name="Roberts D.P."/>
            <person name="Lin D."/>
            <person name="Hari K."/>
            <person name="Fletcher J."/>
            <person name="Melcher U."/>
            <person name="Blagden T."/>
            <person name="Luster D.G."/>
            <person name="Sechler A.J."/>
            <person name="Schneider W.L."/>
            <person name="Winegar R.A."/>
        </authorList>
    </citation>
    <scope>NUCLEOTIDE SEQUENCE [LARGE SCALE GENOMIC DNA]</scope>
    <source>
        <strain evidence="1 2">FH142</strain>
    </source>
</reference>
<gene>
    <name evidence="1" type="ORF">VT73_08000</name>
</gene>
<proteinExistence type="predicted"/>